<dbReference type="InterPro" id="IPR008969">
    <property type="entry name" value="CarboxyPept-like_regulatory"/>
</dbReference>
<dbReference type="AlphaFoldDB" id="A0A518EZY1"/>
<dbReference type="InterPro" id="IPR013325">
    <property type="entry name" value="RNA_pol_sigma_r2"/>
</dbReference>
<evidence type="ECO:0000313" key="9">
    <source>
        <dbReference type="EMBL" id="QDV09648.1"/>
    </source>
</evidence>
<dbReference type="SUPFAM" id="SSF88946">
    <property type="entry name" value="Sigma2 domain of RNA polymerase sigma factors"/>
    <property type="match status" value="1"/>
</dbReference>
<evidence type="ECO:0000256" key="5">
    <source>
        <dbReference type="ARBA" id="ARBA00023163"/>
    </source>
</evidence>
<dbReference type="OrthoDB" id="9795666at2"/>
<protein>
    <submittedName>
        <fullName evidence="9">Putative RNA polymerase sigma factor FecI</fullName>
    </submittedName>
</protein>
<dbReference type="PANTHER" id="PTHR43133:SF8">
    <property type="entry name" value="RNA POLYMERASE SIGMA FACTOR HI_1459-RELATED"/>
    <property type="match status" value="1"/>
</dbReference>
<feature type="domain" description="RNA polymerase sigma factor 70 region 4 type 2" evidence="8">
    <location>
        <begin position="110"/>
        <end position="158"/>
    </location>
</feature>
<evidence type="ECO:0000256" key="2">
    <source>
        <dbReference type="ARBA" id="ARBA00023015"/>
    </source>
</evidence>
<dbReference type="GO" id="GO:0016987">
    <property type="term" value="F:sigma factor activity"/>
    <property type="evidence" value="ECO:0007669"/>
    <property type="project" value="UniProtKB-KW"/>
</dbReference>
<evidence type="ECO:0000256" key="4">
    <source>
        <dbReference type="ARBA" id="ARBA00023125"/>
    </source>
</evidence>
<keyword evidence="5" id="KW-0804">Transcription</keyword>
<feature type="domain" description="RNA polymerase sigma-70 region 2" evidence="7">
    <location>
        <begin position="18"/>
        <end position="78"/>
    </location>
</feature>
<dbReference type="GO" id="GO:0003677">
    <property type="term" value="F:DNA binding"/>
    <property type="evidence" value="ECO:0007669"/>
    <property type="project" value="UniProtKB-KW"/>
</dbReference>
<evidence type="ECO:0000256" key="1">
    <source>
        <dbReference type="ARBA" id="ARBA00010641"/>
    </source>
</evidence>
<evidence type="ECO:0000259" key="8">
    <source>
        <dbReference type="Pfam" id="PF08281"/>
    </source>
</evidence>
<feature type="compositionally biased region" description="Basic residues" evidence="6">
    <location>
        <begin position="67"/>
        <end position="76"/>
    </location>
</feature>
<dbReference type="Pfam" id="PF13620">
    <property type="entry name" value="CarboxypepD_reg"/>
    <property type="match status" value="1"/>
</dbReference>
<dbReference type="Proteomes" id="UP000320390">
    <property type="component" value="Chromosome"/>
</dbReference>
<sequence>MTTSDPHPRLEPLLQESAWLQSLARGLTHQEADRDDLVQDTWLSMLRGRARAAEQPKSWLGTVARRTAQRRQRSQRRREDHETLSFGGNRRAPGPEAAAERLDLAGVLVSELSKLDEPYRMDLYLRYYEGLTPTVIAERQGISASTLRGRLHRGRELLRQALVARDGRSWETWAALLLPLAGVPEVGGAAAGGLSLGTIMTMKLTALGALVGALSAGGAWMAQTGARSPRVADAPAVTAHDPADERALPKGLDPPLLSVTDKAQNRRASAPAPDSTEPVDPVFGIIGSGVIVDEQGAAVAGATVRLQPADGAARRTVTGAGGGWTLFELEPGACRFEVSAPGFLKVSRDVEIERAPTWARSVALRTALTLPVRFVSADGTAIPVRWLGGGSGAELGASLGVAATWEHPGTRLDAAGRFLQRSEAALFHSRAESDGVPAELGARYQGQLLLTAEPPLWVSLMFRDAVVEARRLDGSETELVFTVGDLGPFSGTVRLRMIDPATGVAITGGVTLDHPAGSLSIQPRLEGEILVFESVPPGRLRLGYRASNGATQYLLPEQRLRVGPGEVLDLGDVPVIGEVR</sequence>
<name>A0A518EZY1_9BACT</name>
<dbReference type="InterPro" id="IPR013249">
    <property type="entry name" value="RNA_pol_sigma70_r4_t2"/>
</dbReference>
<dbReference type="NCBIfam" id="TIGR02937">
    <property type="entry name" value="sigma70-ECF"/>
    <property type="match status" value="1"/>
</dbReference>
<feature type="region of interest" description="Disordered" evidence="6">
    <location>
        <begin position="57"/>
        <end position="95"/>
    </location>
</feature>
<dbReference type="InterPro" id="IPR014284">
    <property type="entry name" value="RNA_pol_sigma-70_dom"/>
</dbReference>
<feature type="region of interest" description="Disordered" evidence="6">
    <location>
        <begin position="231"/>
        <end position="258"/>
    </location>
</feature>
<accession>A0A518EZY1</accession>
<dbReference type="EMBL" id="CP036434">
    <property type="protein sequence ID" value="QDV09648.1"/>
    <property type="molecule type" value="Genomic_DNA"/>
</dbReference>
<proteinExistence type="inferred from homology"/>
<dbReference type="Pfam" id="PF08281">
    <property type="entry name" value="Sigma70_r4_2"/>
    <property type="match status" value="1"/>
</dbReference>
<dbReference type="SUPFAM" id="SSF49464">
    <property type="entry name" value="Carboxypeptidase regulatory domain-like"/>
    <property type="match status" value="1"/>
</dbReference>
<reference evidence="9 10" key="1">
    <citation type="submission" date="2019-02" db="EMBL/GenBank/DDBJ databases">
        <title>Deep-cultivation of Planctomycetes and their phenomic and genomic characterization uncovers novel biology.</title>
        <authorList>
            <person name="Wiegand S."/>
            <person name="Jogler M."/>
            <person name="Boedeker C."/>
            <person name="Pinto D."/>
            <person name="Vollmers J."/>
            <person name="Rivas-Marin E."/>
            <person name="Kohn T."/>
            <person name="Peeters S.H."/>
            <person name="Heuer A."/>
            <person name="Rast P."/>
            <person name="Oberbeckmann S."/>
            <person name="Bunk B."/>
            <person name="Jeske O."/>
            <person name="Meyerdierks A."/>
            <person name="Storesund J.E."/>
            <person name="Kallscheuer N."/>
            <person name="Luecker S."/>
            <person name="Lage O.M."/>
            <person name="Pohl T."/>
            <person name="Merkel B.J."/>
            <person name="Hornburger P."/>
            <person name="Mueller R.-W."/>
            <person name="Bruemmer F."/>
            <person name="Labrenz M."/>
            <person name="Spormann A.M."/>
            <person name="Op den Camp H."/>
            <person name="Overmann J."/>
            <person name="Amann R."/>
            <person name="Jetten M.S.M."/>
            <person name="Mascher T."/>
            <person name="Medema M.H."/>
            <person name="Devos D.P."/>
            <person name="Kaster A.-K."/>
            <person name="Ovreas L."/>
            <person name="Rohde M."/>
            <person name="Galperin M.Y."/>
            <person name="Jogler C."/>
        </authorList>
    </citation>
    <scope>NUCLEOTIDE SEQUENCE [LARGE SCALE GENOMIC DNA]</scope>
    <source>
        <strain evidence="9 10">Poly30</strain>
    </source>
</reference>
<dbReference type="InterPro" id="IPR013324">
    <property type="entry name" value="RNA_pol_sigma_r3/r4-like"/>
</dbReference>
<dbReference type="InterPro" id="IPR036388">
    <property type="entry name" value="WH-like_DNA-bd_sf"/>
</dbReference>
<evidence type="ECO:0000256" key="6">
    <source>
        <dbReference type="SAM" id="MobiDB-lite"/>
    </source>
</evidence>
<keyword evidence="10" id="KW-1185">Reference proteome</keyword>
<dbReference type="PANTHER" id="PTHR43133">
    <property type="entry name" value="RNA POLYMERASE ECF-TYPE SIGMA FACTO"/>
    <property type="match status" value="1"/>
</dbReference>
<dbReference type="Gene3D" id="1.10.1740.10">
    <property type="match status" value="1"/>
</dbReference>
<gene>
    <name evidence="9" type="primary">fecI_2</name>
    <name evidence="9" type="ORF">Poly30_52060</name>
</gene>
<dbReference type="GO" id="GO:0006352">
    <property type="term" value="P:DNA-templated transcription initiation"/>
    <property type="evidence" value="ECO:0007669"/>
    <property type="project" value="InterPro"/>
</dbReference>
<dbReference type="InterPro" id="IPR007627">
    <property type="entry name" value="RNA_pol_sigma70_r2"/>
</dbReference>
<dbReference type="RefSeq" id="WP_145204380.1">
    <property type="nucleotide sequence ID" value="NZ_CP036434.1"/>
</dbReference>
<dbReference type="CDD" id="cd06171">
    <property type="entry name" value="Sigma70_r4"/>
    <property type="match status" value="1"/>
</dbReference>
<dbReference type="Gene3D" id="2.60.40.1120">
    <property type="entry name" value="Carboxypeptidase-like, regulatory domain"/>
    <property type="match status" value="1"/>
</dbReference>
<dbReference type="Pfam" id="PF04542">
    <property type="entry name" value="Sigma70_r2"/>
    <property type="match status" value="1"/>
</dbReference>
<organism evidence="9 10">
    <name type="scientific">Saltatorellus ferox</name>
    <dbReference type="NCBI Taxonomy" id="2528018"/>
    <lineage>
        <taxon>Bacteria</taxon>
        <taxon>Pseudomonadati</taxon>
        <taxon>Planctomycetota</taxon>
        <taxon>Planctomycetia</taxon>
        <taxon>Planctomycetia incertae sedis</taxon>
        <taxon>Saltatorellus</taxon>
    </lineage>
</organism>
<keyword evidence="4" id="KW-0238">DNA-binding</keyword>
<evidence type="ECO:0000259" key="7">
    <source>
        <dbReference type="Pfam" id="PF04542"/>
    </source>
</evidence>
<dbReference type="InterPro" id="IPR039425">
    <property type="entry name" value="RNA_pol_sigma-70-like"/>
</dbReference>
<keyword evidence="2" id="KW-0805">Transcription regulation</keyword>
<comment type="similarity">
    <text evidence="1">Belongs to the sigma-70 factor family. ECF subfamily.</text>
</comment>
<keyword evidence="3" id="KW-0731">Sigma factor</keyword>
<evidence type="ECO:0000256" key="3">
    <source>
        <dbReference type="ARBA" id="ARBA00023082"/>
    </source>
</evidence>
<dbReference type="SUPFAM" id="SSF88659">
    <property type="entry name" value="Sigma3 and sigma4 domains of RNA polymerase sigma factors"/>
    <property type="match status" value="1"/>
</dbReference>
<evidence type="ECO:0000313" key="10">
    <source>
        <dbReference type="Proteomes" id="UP000320390"/>
    </source>
</evidence>
<dbReference type="Gene3D" id="1.10.10.10">
    <property type="entry name" value="Winged helix-like DNA-binding domain superfamily/Winged helix DNA-binding domain"/>
    <property type="match status" value="1"/>
</dbReference>